<name>A0A382JCW8_9ZZZZ</name>
<organism evidence="1">
    <name type="scientific">marine metagenome</name>
    <dbReference type="NCBI Taxonomy" id="408172"/>
    <lineage>
        <taxon>unclassified sequences</taxon>
        <taxon>metagenomes</taxon>
        <taxon>ecological metagenomes</taxon>
    </lineage>
</organism>
<gene>
    <name evidence="1" type="ORF">METZ01_LOCUS262844</name>
</gene>
<dbReference type="Gene3D" id="3.40.430.10">
    <property type="entry name" value="Dihydrofolate Reductase, subunit A"/>
    <property type="match status" value="1"/>
</dbReference>
<dbReference type="SUPFAM" id="SSF53597">
    <property type="entry name" value="Dihydrofolate reductase-like"/>
    <property type="match status" value="1"/>
</dbReference>
<evidence type="ECO:0008006" key="2">
    <source>
        <dbReference type="Google" id="ProtNLM"/>
    </source>
</evidence>
<accession>A0A382JCW8</accession>
<dbReference type="EMBL" id="UINC01073528">
    <property type="protein sequence ID" value="SVC09990.1"/>
    <property type="molecule type" value="Genomic_DNA"/>
</dbReference>
<evidence type="ECO:0000313" key="1">
    <source>
        <dbReference type="EMBL" id="SVC09990.1"/>
    </source>
</evidence>
<sequence length="112" mass="12796">MGYPVIMGSNTYNSIQNELKGREIIKFNRNKKPIDILNSLSSSKCFIAGGGITNKYFAPHLSHIFLTPHPIIFGGGIKLFQEEIEERNLLLENSVIVNRQENIIQYQYKIIN</sequence>
<dbReference type="InterPro" id="IPR024072">
    <property type="entry name" value="DHFR-like_dom_sf"/>
</dbReference>
<reference evidence="1" key="1">
    <citation type="submission" date="2018-05" db="EMBL/GenBank/DDBJ databases">
        <authorList>
            <person name="Lanie J.A."/>
            <person name="Ng W.-L."/>
            <person name="Kazmierczak K.M."/>
            <person name="Andrzejewski T.M."/>
            <person name="Davidsen T.M."/>
            <person name="Wayne K.J."/>
            <person name="Tettelin H."/>
            <person name="Glass J.I."/>
            <person name="Rusch D."/>
            <person name="Podicherti R."/>
            <person name="Tsui H.-C.T."/>
            <person name="Winkler M.E."/>
        </authorList>
    </citation>
    <scope>NUCLEOTIDE SEQUENCE</scope>
</reference>
<proteinExistence type="predicted"/>
<dbReference type="AlphaFoldDB" id="A0A382JCW8"/>
<protein>
    <recommendedName>
        <fullName evidence="2">Bacterial bifunctional deaminase-reductase C-terminal domain-containing protein</fullName>
    </recommendedName>
</protein>